<dbReference type="AlphaFoldDB" id="A0A310S8E9"/>
<dbReference type="Proteomes" id="UP000250275">
    <property type="component" value="Unassembled WGS sequence"/>
</dbReference>
<organism evidence="1 2">
    <name type="scientific">Eufriesea mexicana</name>
    <dbReference type="NCBI Taxonomy" id="516756"/>
    <lineage>
        <taxon>Eukaryota</taxon>
        <taxon>Metazoa</taxon>
        <taxon>Ecdysozoa</taxon>
        <taxon>Arthropoda</taxon>
        <taxon>Hexapoda</taxon>
        <taxon>Insecta</taxon>
        <taxon>Pterygota</taxon>
        <taxon>Neoptera</taxon>
        <taxon>Endopterygota</taxon>
        <taxon>Hymenoptera</taxon>
        <taxon>Apocrita</taxon>
        <taxon>Aculeata</taxon>
        <taxon>Apoidea</taxon>
        <taxon>Anthophila</taxon>
        <taxon>Apidae</taxon>
        <taxon>Eufriesea</taxon>
    </lineage>
</organism>
<keyword evidence="2" id="KW-1185">Reference proteome</keyword>
<keyword evidence="1" id="KW-0413">Isomerase</keyword>
<name>A0A310S8E9_9HYME</name>
<accession>A0A310S8E9</accession>
<dbReference type="EMBL" id="KQ764553">
    <property type="protein sequence ID" value="OAD54481.1"/>
    <property type="molecule type" value="Genomic_DNA"/>
</dbReference>
<gene>
    <name evidence="1" type="ORF">WN48_06719</name>
</gene>
<proteinExistence type="predicted"/>
<reference evidence="1 2" key="1">
    <citation type="submission" date="2015-07" db="EMBL/GenBank/DDBJ databases">
        <title>The genome of Eufriesea mexicana.</title>
        <authorList>
            <person name="Pan H."/>
            <person name="Kapheim K."/>
        </authorList>
    </citation>
    <scope>NUCLEOTIDE SEQUENCE [LARGE SCALE GENOMIC DNA]</scope>
    <source>
        <strain evidence="1">0111107269</strain>
        <tissue evidence="1">Whole body</tissue>
    </source>
</reference>
<protein>
    <submittedName>
        <fullName evidence="1">Peptidyl-prolyl cis-trans isomerase CWC27 like protein</fullName>
    </submittedName>
</protein>
<sequence length="283" mass="32680">MVDLRDMVTIMEKERLLFDEKNLGPSYRLAIHMTYKIDIFEYEMKIEKREVDVADKKGLKLNCDVILYQHDMMKELATYLITISAVYKFRLEPQVRLAIHMTYKIDIFEYEMKIEKREVDVADKKGLKLNCDVILYQHDMMKGTGEGKVTEGAIYNMLKLEEALVDEENNVRPLYPPKIRETEILNNPFSDIIPRIIVQVNEEVKDSLKIKTAALVSGLVDDTSLVTDSIILCNEKCCYRDFNLLSFVEGAEEDEEESVILNKKFSDQGNSARGHLSDSKLSS</sequence>
<evidence type="ECO:0000313" key="2">
    <source>
        <dbReference type="Proteomes" id="UP000250275"/>
    </source>
</evidence>
<evidence type="ECO:0000313" key="1">
    <source>
        <dbReference type="EMBL" id="OAD54481.1"/>
    </source>
</evidence>
<dbReference type="GO" id="GO:0016853">
    <property type="term" value="F:isomerase activity"/>
    <property type="evidence" value="ECO:0007669"/>
    <property type="project" value="UniProtKB-KW"/>
</dbReference>